<evidence type="ECO:0000256" key="8">
    <source>
        <dbReference type="SAM" id="Phobius"/>
    </source>
</evidence>
<dbReference type="PANTHER" id="PTHR30472:SF64">
    <property type="entry name" value="IRON(3+)-HYDROXAMATE IMPORT SYSTEM PERMEASE PROTEIN FHUG"/>
    <property type="match status" value="1"/>
</dbReference>
<evidence type="ECO:0000256" key="2">
    <source>
        <dbReference type="ARBA" id="ARBA00007935"/>
    </source>
</evidence>
<dbReference type="SUPFAM" id="SSF81345">
    <property type="entry name" value="ABC transporter involved in vitamin B12 uptake, BtuC"/>
    <property type="match status" value="1"/>
</dbReference>
<evidence type="ECO:0000313" key="10">
    <source>
        <dbReference type="Proteomes" id="UP000297982"/>
    </source>
</evidence>
<feature type="transmembrane region" description="Helical" evidence="8">
    <location>
        <begin position="122"/>
        <end position="142"/>
    </location>
</feature>
<organism evidence="9 10">
    <name type="scientific">Halobacillus salinus</name>
    <dbReference type="NCBI Taxonomy" id="192814"/>
    <lineage>
        <taxon>Bacteria</taxon>
        <taxon>Bacillati</taxon>
        <taxon>Bacillota</taxon>
        <taxon>Bacilli</taxon>
        <taxon>Bacillales</taxon>
        <taxon>Bacillaceae</taxon>
        <taxon>Halobacillus</taxon>
    </lineage>
</organism>
<dbReference type="GO" id="GO:0022857">
    <property type="term" value="F:transmembrane transporter activity"/>
    <property type="evidence" value="ECO:0007669"/>
    <property type="project" value="InterPro"/>
</dbReference>
<comment type="similarity">
    <text evidence="2">Belongs to the binding-protein-dependent transport system permease family. FecCD subfamily.</text>
</comment>
<evidence type="ECO:0000313" key="9">
    <source>
        <dbReference type="EMBL" id="TGB03795.1"/>
    </source>
</evidence>
<protein>
    <submittedName>
        <fullName evidence="9">Iron ABC transporter permease</fullName>
    </submittedName>
</protein>
<keyword evidence="3" id="KW-0813">Transport</keyword>
<keyword evidence="5 8" id="KW-0812">Transmembrane</keyword>
<evidence type="ECO:0000256" key="6">
    <source>
        <dbReference type="ARBA" id="ARBA00022989"/>
    </source>
</evidence>
<feature type="transmembrane region" description="Helical" evidence="8">
    <location>
        <begin position="7"/>
        <end position="31"/>
    </location>
</feature>
<proteinExistence type="inferred from homology"/>
<name>A0A4Z0H3M4_9BACI</name>
<sequence>MTAVKKNWLIATGLVVAILATLIVSLNLGVIRISPIEILNTFTGNGDGQNEMVLFHFRLPRMVIAILIGAAMAVSGSILQSVTQNDLADPGIIGINAGAGFSVILYLFFFQGNAFEGTDLSVFLMPIASLVGSTVAAVLIYAISWKNGVSPMRLVLVGIGINSAFAALIIIFQLKMDPKDFTRATVWLSGNISGTDWVYVLTLLPWVLVLIPLVIMKAGTLNTLHFGDEVAAGLGAAVERERRILLLIAVALAGASVSVGGGIAFIGLVVPHLARKLVGSMHGALIPIAALMGALLLLVADTVGRNILAPSEIPVGLVVSAVGGIYFVYLLMKS</sequence>
<feature type="transmembrane region" description="Helical" evidence="8">
    <location>
        <begin position="197"/>
        <end position="216"/>
    </location>
</feature>
<evidence type="ECO:0000256" key="7">
    <source>
        <dbReference type="ARBA" id="ARBA00023136"/>
    </source>
</evidence>
<evidence type="ECO:0000256" key="5">
    <source>
        <dbReference type="ARBA" id="ARBA00022692"/>
    </source>
</evidence>
<gene>
    <name evidence="9" type="ORF">E4663_01955</name>
</gene>
<dbReference type="RefSeq" id="WP_135326505.1">
    <property type="nucleotide sequence ID" value="NZ_SRJC01000001.1"/>
</dbReference>
<evidence type="ECO:0000256" key="1">
    <source>
        <dbReference type="ARBA" id="ARBA00004651"/>
    </source>
</evidence>
<feature type="transmembrane region" description="Helical" evidence="8">
    <location>
        <begin position="59"/>
        <end position="79"/>
    </location>
</feature>
<dbReference type="Gene3D" id="1.10.3470.10">
    <property type="entry name" value="ABC transporter involved in vitamin B12 uptake, BtuC"/>
    <property type="match status" value="1"/>
</dbReference>
<reference evidence="9 10" key="1">
    <citation type="journal article" date="2003" name="Int. J. Syst. Evol. Microbiol.">
        <title>Halobacillus salinus sp. nov., isolated from a salt lake on the coast of the East Sea in Korea.</title>
        <authorList>
            <person name="Yoon J.H."/>
            <person name="Kang K.H."/>
            <person name="Park Y.H."/>
        </authorList>
    </citation>
    <scope>NUCLEOTIDE SEQUENCE [LARGE SCALE GENOMIC DNA]</scope>
    <source>
        <strain evidence="9 10">HSL-3</strain>
    </source>
</reference>
<feature type="transmembrane region" description="Helical" evidence="8">
    <location>
        <begin position="281"/>
        <end position="300"/>
    </location>
</feature>
<keyword evidence="10" id="KW-1185">Reference proteome</keyword>
<dbReference type="GO" id="GO:0033214">
    <property type="term" value="P:siderophore-iron import into cell"/>
    <property type="evidence" value="ECO:0007669"/>
    <property type="project" value="TreeGrafter"/>
</dbReference>
<keyword evidence="4" id="KW-1003">Cell membrane</keyword>
<dbReference type="InterPro" id="IPR037294">
    <property type="entry name" value="ABC_BtuC-like"/>
</dbReference>
<feature type="transmembrane region" description="Helical" evidence="8">
    <location>
        <begin position="312"/>
        <end position="332"/>
    </location>
</feature>
<dbReference type="EMBL" id="SRJC01000001">
    <property type="protein sequence ID" value="TGB03795.1"/>
    <property type="molecule type" value="Genomic_DNA"/>
</dbReference>
<dbReference type="InterPro" id="IPR000522">
    <property type="entry name" value="ABC_transptr_permease_BtuC"/>
</dbReference>
<dbReference type="GO" id="GO:0005886">
    <property type="term" value="C:plasma membrane"/>
    <property type="evidence" value="ECO:0007669"/>
    <property type="project" value="UniProtKB-SubCell"/>
</dbReference>
<keyword evidence="6 8" id="KW-1133">Transmembrane helix</keyword>
<accession>A0A4Z0H3M4</accession>
<evidence type="ECO:0000256" key="4">
    <source>
        <dbReference type="ARBA" id="ARBA00022475"/>
    </source>
</evidence>
<dbReference type="PANTHER" id="PTHR30472">
    <property type="entry name" value="FERRIC ENTEROBACTIN TRANSPORT SYSTEM PERMEASE PROTEIN"/>
    <property type="match status" value="1"/>
</dbReference>
<dbReference type="FunFam" id="1.10.3470.10:FF:000001">
    <property type="entry name" value="Vitamin B12 ABC transporter permease BtuC"/>
    <property type="match status" value="1"/>
</dbReference>
<dbReference type="CDD" id="cd06550">
    <property type="entry name" value="TM_ABC_iron-siderophores_like"/>
    <property type="match status" value="1"/>
</dbReference>
<dbReference type="AlphaFoldDB" id="A0A4Z0H3M4"/>
<keyword evidence="7 8" id="KW-0472">Membrane</keyword>
<dbReference type="Pfam" id="PF01032">
    <property type="entry name" value="FecCD"/>
    <property type="match status" value="1"/>
</dbReference>
<dbReference type="STRING" id="192814.GCA_900166575_00693"/>
<feature type="transmembrane region" description="Helical" evidence="8">
    <location>
        <begin position="154"/>
        <end position="174"/>
    </location>
</feature>
<feature type="transmembrane region" description="Helical" evidence="8">
    <location>
        <begin position="91"/>
        <end position="110"/>
    </location>
</feature>
<feature type="transmembrane region" description="Helical" evidence="8">
    <location>
        <begin position="244"/>
        <end position="269"/>
    </location>
</feature>
<dbReference type="Proteomes" id="UP000297982">
    <property type="component" value="Unassembled WGS sequence"/>
</dbReference>
<evidence type="ECO:0000256" key="3">
    <source>
        <dbReference type="ARBA" id="ARBA00022448"/>
    </source>
</evidence>
<comment type="caution">
    <text evidence="9">The sequence shown here is derived from an EMBL/GenBank/DDBJ whole genome shotgun (WGS) entry which is preliminary data.</text>
</comment>
<comment type="subcellular location">
    <subcellularLocation>
        <location evidence="1">Cell membrane</location>
        <topology evidence="1">Multi-pass membrane protein</topology>
    </subcellularLocation>
</comment>